<proteinExistence type="predicted"/>
<gene>
    <name evidence="1" type="ORF">GALMADRAFT_256035</name>
</gene>
<evidence type="ECO:0000313" key="1">
    <source>
        <dbReference type="EMBL" id="KDR69191.1"/>
    </source>
</evidence>
<dbReference type="EMBL" id="KL142403">
    <property type="protein sequence ID" value="KDR69191.1"/>
    <property type="molecule type" value="Genomic_DNA"/>
</dbReference>
<reference evidence="2" key="1">
    <citation type="journal article" date="2014" name="Proc. Natl. Acad. Sci. U.S.A.">
        <title>Extensive sampling of basidiomycete genomes demonstrates inadequacy of the white-rot/brown-rot paradigm for wood decay fungi.</title>
        <authorList>
            <person name="Riley R."/>
            <person name="Salamov A.A."/>
            <person name="Brown D.W."/>
            <person name="Nagy L.G."/>
            <person name="Floudas D."/>
            <person name="Held B.W."/>
            <person name="Levasseur A."/>
            <person name="Lombard V."/>
            <person name="Morin E."/>
            <person name="Otillar R."/>
            <person name="Lindquist E.A."/>
            <person name="Sun H."/>
            <person name="LaButti K.M."/>
            <person name="Schmutz J."/>
            <person name="Jabbour D."/>
            <person name="Luo H."/>
            <person name="Baker S.E."/>
            <person name="Pisabarro A.G."/>
            <person name="Walton J.D."/>
            <person name="Blanchette R.A."/>
            <person name="Henrissat B."/>
            <person name="Martin F."/>
            <person name="Cullen D."/>
            <person name="Hibbett D.S."/>
            <person name="Grigoriev I.V."/>
        </authorList>
    </citation>
    <scope>NUCLEOTIDE SEQUENCE [LARGE SCALE GENOMIC DNA]</scope>
    <source>
        <strain evidence="2">CBS 339.88</strain>
    </source>
</reference>
<protein>
    <submittedName>
        <fullName evidence="1">Uncharacterized protein</fullName>
    </submittedName>
</protein>
<dbReference type="Proteomes" id="UP000027222">
    <property type="component" value="Unassembled WGS sequence"/>
</dbReference>
<keyword evidence="2" id="KW-1185">Reference proteome</keyword>
<dbReference type="AlphaFoldDB" id="A0A067SE55"/>
<organism evidence="1 2">
    <name type="scientific">Galerina marginata (strain CBS 339.88)</name>
    <dbReference type="NCBI Taxonomy" id="685588"/>
    <lineage>
        <taxon>Eukaryota</taxon>
        <taxon>Fungi</taxon>
        <taxon>Dikarya</taxon>
        <taxon>Basidiomycota</taxon>
        <taxon>Agaricomycotina</taxon>
        <taxon>Agaricomycetes</taxon>
        <taxon>Agaricomycetidae</taxon>
        <taxon>Agaricales</taxon>
        <taxon>Agaricineae</taxon>
        <taxon>Strophariaceae</taxon>
        <taxon>Galerina</taxon>
    </lineage>
</organism>
<accession>A0A067SE55</accession>
<sequence length="113" mass="12552">MASKVSQDTMFATTVTCSVAVIAIFCTRFSGRSAVEHDGSWERYRLSILCACRYRRLSIMYNLETGIPTFPVSWPPIVIVSPSFSEKTLRLDTMVSYVATVVSHTPSEPAIPI</sequence>
<name>A0A067SE55_GALM3</name>
<evidence type="ECO:0000313" key="2">
    <source>
        <dbReference type="Proteomes" id="UP000027222"/>
    </source>
</evidence>
<dbReference type="HOGENOM" id="CLU_2133693_0_0_1"/>